<evidence type="ECO:0000256" key="1">
    <source>
        <dbReference type="SAM" id="MobiDB-lite"/>
    </source>
</evidence>
<dbReference type="GO" id="GO:0016788">
    <property type="term" value="F:hydrolase activity, acting on ester bonds"/>
    <property type="evidence" value="ECO:0007669"/>
    <property type="project" value="TreeGrafter"/>
</dbReference>
<feature type="region of interest" description="Disordered" evidence="1">
    <location>
        <begin position="273"/>
        <end position="301"/>
    </location>
</feature>
<comment type="caution">
    <text evidence="3">The sequence shown here is derived from an EMBL/GenBank/DDBJ whole genome shotgun (WGS) entry which is preliminary data.</text>
</comment>
<dbReference type="STRING" id="1231657.A0A1Y1ZV74"/>
<proteinExistence type="predicted"/>
<sequence>MVDSASRSLRICTLVKVSKGTSPASLHVPVAEIFLLFDSSYYIVAHRISVRRPLYQYRGNLTIPDAWDDWGPRQDLQTVKVINSILGKEHVDLAVLNGDLVTGENLFLENGTVYMDQMLAPLVNRSIPFASTYGNHDIDLNISTRALLQRENKVGGKLSLTNSMVEGDEKTVGTSNYYIPVYSSGKKTIELILWFFDSRGGWAYQELDANGNRVHAPDHVDSKVVNWFSQTKSALQKQHGRAIPSLAFVHIPIYATFDYQDSNLRDPSKNPGINNEILGVEGHTCSKSSRHKRKRNEEDDCPYTGADSPFMKELVATSGLMAVFSGHDHRVDWCMTWSSTTPLPHTDPSTGNNLHLCFGRHTGYGGYASEVPRGARQIVIHEQNTVSTGVETYIRLENGSVTGHVMLNATYGQDTYNDEQTSHDGLWGNGGG</sequence>
<reference evidence="3 4" key="1">
    <citation type="submission" date="2016-07" db="EMBL/GenBank/DDBJ databases">
        <title>Pervasive Adenine N6-methylation of Active Genes in Fungi.</title>
        <authorList>
            <consortium name="DOE Joint Genome Institute"/>
            <person name="Mondo S.J."/>
            <person name="Dannebaum R.O."/>
            <person name="Kuo R.C."/>
            <person name="Labutti K."/>
            <person name="Haridas S."/>
            <person name="Kuo A."/>
            <person name="Salamov A."/>
            <person name="Ahrendt S.R."/>
            <person name="Lipzen A."/>
            <person name="Sullivan W."/>
            <person name="Andreopoulos W.B."/>
            <person name="Clum A."/>
            <person name="Lindquist E."/>
            <person name="Daum C."/>
            <person name="Ramamoorthy G.K."/>
            <person name="Gryganskyi A."/>
            <person name="Culley D."/>
            <person name="Magnuson J.K."/>
            <person name="James T.Y."/>
            <person name="O'Malley M.A."/>
            <person name="Stajich J.E."/>
            <person name="Spatafora J.W."/>
            <person name="Visel A."/>
            <person name="Grigoriev I.V."/>
        </authorList>
    </citation>
    <scope>NUCLEOTIDE SEQUENCE [LARGE SCALE GENOMIC DNA]</scope>
    <source>
        <strain evidence="3 4">CBS 115471</strain>
    </source>
</reference>
<dbReference type="Proteomes" id="UP000193144">
    <property type="component" value="Unassembled WGS sequence"/>
</dbReference>
<dbReference type="SUPFAM" id="SSF56300">
    <property type="entry name" value="Metallo-dependent phosphatases"/>
    <property type="match status" value="1"/>
</dbReference>
<feature type="domain" description="Calcineurin-like phosphoesterase" evidence="2">
    <location>
        <begin position="77"/>
        <end position="330"/>
    </location>
</feature>
<organism evidence="3 4">
    <name type="scientific">Clohesyomyces aquaticus</name>
    <dbReference type="NCBI Taxonomy" id="1231657"/>
    <lineage>
        <taxon>Eukaryota</taxon>
        <taxon>Fungi</taxon>
        <taxon>Dikarya</taxon>
        <taxon>Ascomycota</taxon>
        <taxon>Pezizomycotina</taxon>
        <taxon>Dothideomycetes</taxon>
        <taxon>Pleosporomycetidae</taxon>
        <taxon>Pleosporales</taxon>
        <taxon>Lindgomycetaceae</taxon>
        <taxon>Clohesyomyces</taxon>
    </lineage>
</organism>
<dbReference type="OrthoDB" id="783096at2759"/>
<dbReference type="InterPro" id="IPR029052">
    <property type="entry name" value="Metallo-depent_PP-like"/>
</dbReference>
<accession>A0A1Y1ZV74</accession>
<evidence type="ECO:0000313" key="3">
    <source>
        <dbReference type="EMBL" id="ORY14141.1"/>
    </source>
</evidence>
<dbReference type="GO" id="GO:0005737">
    <property type="term" value="C:cytoplasm"/>
    <property type="evidence" value="ECO:0007669"/>
    <property type="project" value="TreeGrafter"/>
</dbReference>
<dbReference type="InterPro" id="IPR004843">
    <property type="entry name" value="Calcineurin-like_PHP"/>
</dbReference>
<keyword evidence="4" id="KW-1185">Reference proteome</keyword>
<protein>
    <submittedName>
        <fullName evidence="3">Metallo-dependent phosphatase-like protein</fullName>
    </submittedName>
</protein>
<dbReference type="EMBL" id="MCFA01000035">
    <property type="protein sequence ID" value="ORY14141.1"/>
    <property type="molecule type" value="Genomic_DNA"/>
</dbReference>
<name>A0A1Y1ZV74_9PLEO</name>
<dbReference type="PANTHER" id="PTHR32440">
    <property type="entry name" value="PHOSPHATASE DCR2-RELATED-RELATED"/>
    <property type="match status" value="1"/>
</dbReference>
<evidence type="ECO:0000259" key="2">
    <source>
        <dbReference type="Pfam" id="PF00149"/>
    </source>
</evidence>
<gene>
    <name evidence="3" type="ORF">BCR34DRAFT_240746</name>
</gene>
<dbReference type="AlphaFoldDB" id="A0A1Y1ZV74"/>
<dbReference type="PANTHER" id="PTHR32440:SF11">
    <property type="entry name" value="METALLOPHOSPHOESTERASE DOMAIN-CONTAINING PROTEIN"/>
    <property type="match status" value="1"/>
</dbReference>
<evidence type="ECO:0000313" key="4">
    <source>
        <dbReference type="Proteomes" id="UP000193144"/>
    </source>
</evidence>
<dbReference type="Pfam" id="PF00149">
    <property type="entry name" value="Metallophos"/>
    <property type="match status" value="1"/>
</dbReference>
<dbReference type="Gene3D" id="3.60.21.10">
    <property type="match status" value="1"/>
</dbReference>
<dbReference type="CDD" id="cd07383">
    <property type="entry name" value="MPP_Dcr2"/>
    <property type="match status" value="1"/>
</dbReference>